<comment type="pathway">
    <text evidence="5">Cofactor biosynthesis; coenzyme A biosynthesis; CoA from (R)-pantothenate: step 5/5.</text>
</comment>
<proteinExistence type="inferred from homology"/>
<dbReference type="PROSITE" id="PS51219">
    <property type="entry name" value="DPCK"/>
    <property type="match status" value="1"/>
</dbReference>
<dbReference type="PANTHER" id="PTHR10695">
    <property type="entry name" value="DEPHOSPHO-COA KINASE-RELATED"/>
    <property type="match status" value="1"/>
</dbReference>
<dbReference type="InterPro" id="IPR001977">
    <property type="entry name" value="Depp_CoAkinase"/>
</dbReference>
<dbReference type="Gene3D" id="3.40.50.300">
    <property type="entry name" value="P-loop containing nucleotide triphosphate hydrolases"/>
    <property type="match status" value="1"/>
</dbReference>
<comment type="similarity">
    <text evidence="1 5">Belongs to the CoaE family.</text>
</comment>
<dbReference type="InterPro" id="IPR027417">
    <property type="entry name" value="P-loop_NTPase"/>
</dbReference>
<keyword evidence="3 5" id="KW-0067">ATP-binding</keyword>
<evidence type="ECO:0000256" key="2">
    <source>
        <dbReference type="ARBA" id="ARBA00022741"/>
    </source>
</evidence>
<keyword evidence="5 7" id="KW-0808">Transferase</keyword>
<dbReference type="NCBIfam" id="TIGR00152">
    <property type="entry name" value="dephospho-CoA kinase"/>
    <property type="match status" value="1"/>
</dbReference>
<protein>
    <recommendedName>
        <fullName evidence="5 6">Dephospho-CoA kinase</fullName>
        <ecNumber evidence="5 6">2.7.1.24</ecNumber>
    </recommendedName>
    <alternativeName>
        <fullName evidence="5">Dephosphocoenzyme A kinase</fullName>
    </alternativeName>
</protein>
<evidence type="ECO:0000256" key="5">
    <source>
        <dbReference type="HAMAP-Rule" id="MF_00376"/>
    </source>
</evidence>
<comment type="subcellular location">
    <subcellularLocation>
        <location evidence="5">Cytoplasm</location>
    </subcellularLocation>
</comment>
<dbReference type="HAMAP" id="MF_00376">
    <property type="entry name" value="Dephospho_CoA_kinase"/>
    <property type="match status" value="1"/>
</dbReference>
<dbReference type="GO" id="GO:0004140">
    <property type="term" value="F:dephospho-CoA kinase activity"/>
    <property type="evidence" value="ECO:0007669"/>
    <property type="project" value="UniProtKB-UniRule"/>
</dbReference>
<comment type="catalytic activity">
    <reaction evidence="5">
        <text>3'-dephospho-CoA + ATP = ADP + CoA + H(+)</text>
        <dbReference type="Rhea" id="RHEA:18245"/>
        <dbReference type="ChEBI" id="CHEBI:15378"/>
        <dbReference type="ChEBI" id="CHEBI:30616"/>
        <dbReference type="ChEBI" id="CHEBI:57287"/>
        <dbReference type="ChEBI" id="CHEBI:57328"/>
        <dbReference type="ChEBI" id="CHEBI:456216"/>
        <dbReference type="EC" id="2.7.1.24"/>
    </reaction>
</comment>
<dbReference type="GO" id="GO:0005524">
    <property type="term" value="F:ATP binding"/>
    <property type="evidence" value="ECO:0007669"/>
    <property type="project" value="UniProtKB-UniRule"/>
</dbReference>
<comment type="function">
    <text evidence="5">Catalyzes the phosphorylation of the 3'-hydroxyl group of dephosphocoenzyme A to form coenzyme A.</text>
</comment>
<dbReference type="EMBL" id="ACQT01000019">
    <property type="protein sequence ID" value="EER61347.1"/>
    <property type="molecule type" value="Genomic_DNA"/>
</dbReference>
<comment type="caution">
    <text evidence="7">The sequence shown here is derived from an EMBL/GenBank/DDBJ whole genome shotgun (WGS) entry which is preliminary data.</text>
</comment>
<dbReference type="AlphaFoldDB" id="C5T2F7"/>
<dbReference type="UniPathway" id="UPA00241">
    <property type="reaction ID" value="UER00356"/>
</dbReference>
<evidence type="ECO:0000256" key="3">
    <source>
        <dbReference type="ARBA" id="ARBA00022840"/>
    </source>
</evidence>
<dbReference type="PATRIC" id="fig|573060.9.peg.4101"/>
<feature type="binding site" evidence="5">
    <location>
        <begin position="14"/>
        <end position="19"/>
    </location>
    <ligand>
        <name>ATP</name>
        <dbReference type="ChEBI" id="CHEBI:30616"/>
    </ligand>
</feature>
<keyword evidence="8" id="KW-1185">Reference proteome</keyword>
<organism evidence="7 8">
    <name type="scientific">Acidovorax delafieldii 2AN</name>
    <dbReference type="NCBI Taxonomy" id="573060"/>
    <lineage>
        <taxon>Bacteria</taxon>
        <taxon>Pseudomonadati</taxon>
        <taxon>Pseudomonadota</taxon>
        <taxon>Betaproteobacteria</taxon>
        <taxon>Burkholderiales</taxon>
        <taxon>Comamonadaceae</taxon>
        <taxon>Acidovorax</taxon>
    </lineage>
</organism>
<sequence length="202" mass="21396">MPRPMRLGLTGGIGSGKSTLGQMLRVCGAALVDADAIARSVTAPGGAATAEIRAAFGPGAIDASGGMDRTRMRELAFTDPQARTRLEAIVHPWVNRLSDQLARDAVAAGQAVIVFDVPLLVESGRWARKLDAVLVVDCSAETQIERVMARNGLQRAAVLAILEAQASRKARRAAADVVVLNDGFALADLQREAEQIARLFEL</sequence>
<evidence type="ECO:0000313" key="8">
    <source>
        <dbReference type="Proteomes" id="UP000003856"/>
    </source>
</evidence>
<dbReference type="PANTHER" id="PTHR10695:SF46">
    <property type="entry name" value="BIFUNCTIONAL COENZYME A SYNTHASE-RELATED"/>
    <property type="match status" value="1"/>
</dbReference>
<dbReference type="Pfam" id="PF01121">
    <property type="entry name" value="CoaE"/>
    <property type="match status" value="1"/>
</dbReference>
<dbReference type="EC" id="2.7.1.24" evidence="5 6"/>
<evidence type="ECO:0000256" key="1">
    <source>
        <dbReference type="ARBA" id="ARBA00009018"/>
    </source>
</evidence>
<dbReference type="GO" id="GO:0005737">
    <property type="term" value="C:cytoplasm"/>
    <property type="evidence" value="ECO:0007669"/>
    <property type="project" value="UniProtKB-SubCell"/>
</dbReference>
<evidence type="ECO:0000256" key="4">
    <source>
        <dbReference type="ARBA" id="ARBA00022993"/>
    </source>
</evidence>
<gene>
    <name evidence="5" type="primary">coaE</name>
    <name evidence="7" type="ORF">AcdelDRAFT_1087</name>
</gene>
<keyword evidence="5 7" id="KW-0418">Kinase</keyword>
<dbReference type="GO" id="GO:0015937">
    <property type="term" value="P:coenzyme A biosynthetic process"/>
    <property type="evidence" value="ECO:0007669"/>
    <property type="project" value="UniProtKB-UniRule"/>
</dbReference>
<dbReference type="Proteomes" id="UP000003856">
    <property type="component" value="Unassembled WGS sequence"/>
</dbReference>
<dbReference type="SUPFAM" id="SSF52540">
    <property type="entry name" value="P-loop containing nucleoside triphosphate hydrolases"/>
    <property type="match status" value="1"/>
</dbReference>
<keyword evidence="4 5" id="KW-0173">Coenzyme A biosynthesis</keyword>
<dbReference type="CDD" id="cd02022">
    <property type="entry name" value="DPCK"/>
    <property type="match status" value="1"/>
</dbReference>
<accession>C5T2F7</accession>
<evidence type="ECO:0000313" key="7">
    <source>
        <dbReference type="EMBL" id="EER61347.1"/>
    </source>
</evidence>
<keyword evidence="5" id="KW-0963">Cytoplasm</keyword>
<dbReference type="RefSeq" id="WP_005794191.1">
    <property type="nucleotide sequence ID" value="NZ_ACQT01000019.1"/>
</dbReference>
<reference evidence="7 8" key="1">
    <citation type="submission" date="2009-05" db="EMBL/GenBank/DDBJ databases">
        <title>The draft genome of Acidovorax delafieldii 2AN.</title>
        <authorList>
            <consortium name="US DOE Joint Genome Institute (JGI-PGF)"/>
            <person name="Lucas S."/>
            <person name="Copeland A."/>
            <person name="Lapidus A."/>
            <person name="Glavina del Rio T."/>
            <person name="Tice H."/>
            <person name="Bruce D."/>
            <person name="Goodwin L."/>
            <person name="Pitluck S."/>
            <person name="Larimer F."/>
            <person name="Land M.L."/>
            <person name="Hauser L."/>
            <person name="Shelobolina E.S."/>
            <person name="Picardal F."/>
            <person name="Roden E."/>
            <person name="Emerson D."/>
        </authorList>
    </citation>
    <scope>NUCLEOTIDE SEQUENCE [LARGE SCALE GENOMIC DNA]</scope>
    <source>
        <strain evidence="7 8">2AN</strain>
    </source>
</reference>
<name>C5T2F7_ACIDE</name>
<evidence type="ECO:0000256" key="6">
    <source>
        <dbReference type="NCBIfam" id="TIGR00152"/>
    </source>
</evidence>
<keyword evidence="2 5" id="KW-0547">Nucleotide-binding</keyword>